<evidence type="ECO:0000313" key="2">
    <source>
        <dbReference type="EMBL" id="MBV3381994.1"/>
    </source>
</evidence>
<dbReference type="RefSeq" id="WP_217747058.1">
    <property type="nucleotide sequence ID" value="NZ_JAHOEB010000007.1"/>
</dbReference>
<accession>A0AAW4MRW9</accession>
<feature type="transmembrane region" description="Helical" evidence="1">
    <location>
        <begin position="60"/>
        <end position="77"/>
    </location>
</feature>
<dbReference type="Proteomes" id="UP001197492">
    <property type="component" value="Unassembled WGS sequence"/>
</dbReference>
<sequence length="176" mass="20564">MELLTVKNNIINYSNLKKVRFFFFHFIYKLFVLCGAVLALLAALMSVFNGDMFDFIKSSLLLVILCILPFVQSEVMLKRFIKLQKEKYGSDQVSIDLIFDNDGIISVEQSTQNKSKIMYKDIKQVIETKEIILIISKAGYTTFFERKNVESSDLEKLKQFFDKQNILWEKSILNIF</sequence>
<comment type="caution">
    <text evidence="2">The sequence shown here is derived from an EMBL/GenBank/DDBJ whole genome shotgun (WGS) entry which is preliminary data.</text>
</comment>
<name>A0AAW4MRW9_9FIRM</name>
<evidence type="ECO:0000313" key="4">
    <source>
        <dbReference type="Proteomes" id="UP001196408"/>
    </source>
</evidence>
<keyword evidence="1" id="KW-0472">Membrane</keyword>
<dbReference type="EMBL" id="JAHOEL010000007">
    <property type="protein sequence ID" value="MBV3392020.1"/>
    <property type="molecule type" value="Genomic_DNA"/>
</dbReference>
<keyword evidence="1" id="KW-0812">Transmembrane</keyword>
<feature type="transmembrane region" description="Helical" evidence="1">
    <location>
        <begin position="21"/>
        <end position="48"/>
    </location>
</feature>
<proteinExistence type="predicted"/>
<reference evidence="2 5" key="1">
    <citation type="submission" date="2021-06" db="EMBL/GenBank/DDBJ databases">
        <title>Collection of gut derived symbiotic bacterial strains cultured from healthy donors.</title>
        <authorList>
            <person name="Lin H."/>
            <person name="Littmann E."/>
            <person name="Pamer E.G."/>
        </authorList>
    </citation>
    <scope>NUCLEOTIDE SEQUENCE</scope>
    <source>
        <strain evidence="3 5">MSK.21.70</strain>
        <strain evidence="2">MSK.21.82</strain>
    </source>
</reference>
<evidence type="ECO:0000313" key="5">
    <source>
        <dbReference type="Proteomes" id="UP001197492"/>
    </source>
</evidence>
<dbReference type="EMBL" id="JAHOEF010000007">
    <property type="protein sequence ID" value="MBV3381994.1"/>
    <property type="molecule type" value="Genomic_DNA"/>
</dbReference>
<protein>
    <submittedName>
        <fullName evidence="2">YcxB family protein</fullName>
    </submittedName>
</protein>
<dbReference type="Proteomes" id="UP001196408">
    <property type="component" value="Unassembled WGS sequence"/>
</dbReference>
<dbReference type="AlphaFoldDB" id="A0AAW4MRW9"/>
<evidence type="ECO:0000313" key="3">
    <source>
        <dbReference type="EMBL" id="MBV3392020.1"/>
    </source>
</evidence>
<organism evidence="2 4">
    <name type="scientific">Catenibacterium mitsuokai</name>
    <dbReference type="NCBI Taxonomy" id="100886"/>
    <lineage>
        <taxon>Bacteria</taxon>
        <taxon>Bacillati</taxon>
        <taxon>Bacillota</taxon>
        <taxon>Erysipelotrichia</taxon>
        <taxon>Erysipelotrichales</taxon>
        <taxon>Coprobacillaceae</taxon>
        <taxon>Catenibacterium</taxon>
    </lineage>
</organism>
<keyword evidence="1" id="KW-1133">Transmembrane helix</keyword>
<evidence type="ECO:0000256" key="1">
    <source>
        <dbReference type="SAM" id="Phobius"/>
    </source>
</evidence>
<keyword evidence="5" id="KW-1185">Reference proteome</keyword>
<gene>
    <name evidence="2" type="ORF">KSV97_01890</name>
    <name evidence="3" type="ORF">KSW06_01905</name>
</gene>